<dbReference type="Proteomes" id="UP000250186">
    <property type="component" value="Unassembled WGS sequence"/>
</dbReference>
<keyword evidence="9" id="KW-1185">Reference proteome</keyword>
<protein>
    <recommendedName>
        <fullName evidence="10">LysE family translocator</fullName>
    </recommendedName>
</protein>
<keyword evidence="4" id="KW-0813">Transport</keyword>
<evidence type="ECO:0000256" key="6">
    <source>
        <dbReference type="ARBA" id="ARBA00023136"/>
    </source>
</evidence>
<dbReference type="EMBL" id="LUSW01000016">
    <property type="protein sequence ID" value="RAT34418.1"/>
    <property type="molecule type" value="Genomic_DNA"/>
</dbReference>
<evidence type="ECO:0000256" key="3">
    <source>
        <dbReference type="ARBA" id="ARBA00022692"/>
    </source>
</evidence>
<evidence type="ECO:0000313" key="8">
    <source>
        <dbReference type="EMBL" id="RAT34418.1"/>
    </source>
</evidence>
<dbReference type="Pfam" id="PF01810">
    <property type="entry name" value="LysE"/>
    <property type="match status" value="1"/>
</dbReference>
<keyword evidence="4" id="KW-0029">Amino-acid transport</keyword>
<feature type="transmembrane region" description="Helical" evidence="7">
    <location>
        <begin position="6"/>
        <end position="28"/>
    </location>
</feature>
<dbReference type="PANTHER" id="PTHR30086">
    <property type="entry name" value="ARGININE EXPORTER PROTEIN ARGO"/>
    <property type="match status" value="1"/>
</dbReference>
<proteinExistence type="predicted"/>
<comment type="caution">
    <text evidence="8">The sequence shown here is derived from an EMBL/GenBank/DDBJ whole genome shotgun (WGS) entry which is preliminary data.</text>
</comment>
<keyword evidence="3 7" id="KW-0812">Transmembrane</keyword>
<dbReference type="RefSeq" id="WP_085689834.1">
    <property type="nucleotide sequence ID" value="NZ_CP065534.1"/>
</dbReference>
<accession>A0ABX9EPA8</accession>
<evidence type="ECO:0000256" key="1">
    <source>
        <dbReference type="ARBA" id="ARBA00004651"/>
    </source>
</evidence>
<keyword evidence="2" id="KW-1003">Cell membrane</keyword>
<evidence type="ECO:0000313" key="9">
    <source>
        <dbReference type="Proteomes" id="UP000250186"/>
    </source>
</evidence>
<feature type="transmembrane region" description="Helical" evidence="7">
    <location>
        <begin position="40"/>
        <end position="65"/>
    </location>
</feature>
<evidence type="ECO:0000256" key="7">
    <source>
        <dbReference type="SAM" id="Phobius"/>
    </source>
</evidence>
<feature type="transmembrane region" description="Helical" evidence="7">
    <location>
        <begin position="112"/>
        <end position="134"/>
    </location>
</feature>
<reference evidence="8 9" key="1">
    <citation type="submission" date="2016-02" db="EMBL/GenBank/DDBJ databases">
        <title>Species-wide whole genome sequencing reveals diversity, host range in Lonsdalea quercina.</title>
        <authorList>
            <person name="Li Y."/>
        </authorList>
    </citation>
    <scope>NUCLEOTIDE SEQUENCE [LARGE SCALE GENOMIC DNA]</scope>
    <source>
        <strain evidence="8 9">CFCC 12721</strain>
    </source>
</reference>
<dbReference type="PIRSF" id="PIRSF006324">
    <property type="entry name" value="LeuE"/>
    <property type="match status" value="1"/>
</dbReference>
<evidence type="ECO:0000256" key="2">
    <source>
        <dbReference type="ARBA" id="ARBA00022475"/>
    </source>
</evidence>
<dbReference type="PANTHER" id="PTHR30086:SF20">
    <property type="entry name" value="ARGININE EXPORTER PROTEIN ARGO-RELATED"/>
    <property type="match status" value="1"/>
</dbReference>
<comment type="subcellular location">
    <subcellularLocation>
        <location evidence="1">Cell membrane</location>
        <topology evidence="1">Multi-pass membrane protein</topology>
    </subcellularLocation>
</comment>
<sequence>MLDVNWLLFFTASLTINAIPGADVVYVAGSFQHSGWRAAFLSAAGLAVGYFFYVLLTWLGVTALIVSMPLFYSVIQLAGAVYLIWMGYGIYSSPAVDIKGSSKDKDPVKSGSFLFNGLIVSVLNPKVGIFFVSFFPQFIHHDSPKYLILVLGALFCLGATFFNIFYCCLMARAKRLHSERIEFLLRKLPGVILILLGLVMIWKTATTFFYPYAA</sequence>
<dbReference type="GeneID" id="61122575"/>
<dbReference type="InterPro" id="IPR001123">
    <property type="entry name" value="LeuE-type"/>
</dbReference>
<evidence type="ECO:0000256" key="5">
    <source>
        <dbReference type="ARBA" id="ARBA00022989"/>
    </source>
</evidence>
<feature type="transmembrane region" description="Helical" evidence="7">
    <location>
        <begin position="190"/>
        <end position="213"/>
    </location>
</feature>
<organism evidence="8 9">
    <name type="scientific">Lonsdalea populi</name>
    <dbReference type="NCBI Taxonomy" id="1172565"/>
    <lineage>
        <taxon>Bacteria</taxon>
        <taxon>Pseudomonadati</taxon>
        <taxon>Pseudomonadota</taxon>
        <taxon>Gammaproteobacteria</taxon>
        <taxon>Enterobacterales</taxon>
        <taxon>Pectobacteriaceae</taxon>
        <taxon>Lonsdalea</taxon>
    </lineage>
</organism>
<evidence type="ECO:0008006" key="10">
    <source>
        <dbReference type="Google" id="ProtNLM"/>
    </source>
</evidence>
<keyword evidence="6 7" id="KW-0472">Membrane</keyword>
<feature type="transmembrane region" description="Helical" evidence="7">
    <location>
        <begin position="71"/>
        <end position="91"/>
    </location>
</feature>
<gene>
    <name evidence="8" type="ORF">AU492_08405</name>
</gene>
<keyword evidence="5 7" id="KW-1133">Transmembrane helix</keyword>
<evidence type="ECO:0000256" key="4">
    <source>
        <dbReference type="ARBA" id="ARBA00022970"/>
    </source>
</evidence>
<name>A0ABX9EPA8_9GAMM</name>
<feature type="transmembrane region" description="Helical" evidence="7">
    <location>
        <begin position="146"/>
        <end position="169"/>
    </location>
</feature>